<dbReference type="AlphaFoldDB" id="A0AAD5MGM7"/>
<keyword evidence="1" id="KW-0732">Signal</keyword>
<keyword evidence="3" id="KW-1185">Reference proteome</keyword>
<proteinExistence type="predicted"/>
<evidence type="ECO:0000313" key="3">
    <source>
        <dbReference type="Proteomes" id="UP001209570"/>
    </source>
</evidence>
<organism evidence="2 3">
    <name type="scientific">Pythium insidiosum</name>
    <name type="common">Pythiosis disease agent</name>
    <dbReference type="NCBI Taxonomy" id="114742"/>
    <lineage>
        <taxon>Eukaryota</taxon>
        <taxon>Sar</taxon>
        <taxon>Stramenopiles</taxon>
        <taxon>Oomycota</taxon>
        <taxon>Peronosporomycetes</taxon>
        <taxon>Pythiales</taxon>
        <taxon>Pythiaceae</taxon>
        <taxon>Pythium</taxon>
    </lineage>
</organism>
<protein>
    <submittedName>
        <fullName evidence="2">Uncharacterized protein</fullName>
    </submittedName>
</protein>
<dbReference type="Proteomes" id="UP001209570">
    <property type="component" value="Unassembled WGS sequence"/>
</dbReference>
<accession>A0AAD5MGM7</accession>
<comment type="caution">
    <text evidence="2">The sequence shown here is derived from an EMBL/GenBank/DDBJ whole genome shotgun (WGS) entry which is preliminary data.</text>
</comment>
<name>A0AAD5MGM7_PYTIN</name>
<feature type="chain" id="PRO_5041918898" evidence="1">
    <location>
        <begin position="27"/>
        <end position="155"/>
    </location>
</feature>
<feature type="signal peptide" evidence="1">
    <location>
        <begin position="1"/>
        <end position="26"/>
    </location>
</feature>
<dbReference type="EMBL" id="JAKCXM010000025">
    <property type="protein sequence ID" value="KAJ0407081.1"/>
    <property type="molecule type" value="Genomic_DNA"/>
</dbReference>
<evidence type="ECO:0000256" key="1">
    <source>
        <dbReference type="SAM" id="SignalP"/>
    </source>
</evidence>
<reference evidence="2" key="1">
    <citation type="submission" date="2021-12" db="EMBL/GenBank/DDBJ databases">
        <title>Prjna785345.</title>
        <authorList>
            <person name="Rujirawat T."/>
            <person name="Krajaejun T."/>
        </authorList>
    </citation>
    <scope>NUCLEOTIDE SEQUENCE</scope>
    <source>
        <strain evidence="2">Pi057C3</strain>
    </source>
</reference>
<evidence type="ECO:0000313" key="2">
    <source>
        <dbReference type="EMBL" id="KAJ0407081.1"/>
    </source>
</evidence>
<sequence length="155" mass="17157">MGMSRPWRRCVLVMAVWMALVAPSTPQPLLSCERTALRAVSPSDWRIFCEEAPAGSHALTFDPHNDWRIFCEEAPAGSHALTFDPHKLEALTLQLTADAAVQPKGRLSATFQHVGPLVSSTLRALTLQAEPEWVHKLPVSIDKYAFTRLTALQSL</sequence>
<gene>
    <name evidence="2" type="ORF">P43SY_005354</name>
</gene>